<dbReference type="Gene3D" id="1.10.10.820">
    <property type="match status" value="1"/>
</dbReference>
<protein>
    <submittedName>
        <fullName evidence="10">Unconventional myosin-VI</fullName>
    </submittedName>
</protein>
<dbReference type="Proteomes" id="UP001626550">
    <property type="component" value="Unassembled WGS sequence"/>
</dbReference>
<comment type="caution">
    <text evidence="7">Lacks conserved residue(s) required for the propagation of feature annotation.</text>
</comment>
<gene>
    <name evidence="10" type="primary">MYO6_1</name>
    <name evidence="10" type="ORF">Ciccas_011067</name>
</gene>
<keyword evidence="5 7" id="KW-0505">Motor protein</keyword>
<dbReference type="SMART" id="SM00242">
    <property type="entry name" value="MYSc"/>
    <property type="match status" value="1"/>
</dbReference>
<dbReference type="GO" id="GO:0005524">
    <property type="term" value="F:ATP binding"/>
    <property type="evidence" value="ECO:0007669"/>
    <property type="project" value="UniProtKB-UniRule"/>
</dbReference>
<evidence type="ECO:0000256" key="7">
    <source>
        <dbReference type="PROSITE-ProRule" id="PRU00782"/>
    </source>
</evidence>
<name>A0ABD2PSB2_9PLAT</name>
<organism evidence="10 11">
    <name type="scientific">Cichlidogyrus casuarinus</name>
    <dbReference type="NCBI Taxonomy" id="1844966"/>
    <lineage>
        <taxon>Eukaryota</taxon>
        <taxon>Metazoa</taxon>
        <taxon>Spiralia</taxon>
        <taxon>Lophotrochozoa</taxon>
        <taxon>Platyhelminthes</taxon>
        <taxon>Monogenea</taxon>
        <taxon>Monopisthocotylea</taxon>
        <taxon>Dactylogyridea</taxon>
        <taxon>Ancyrocephalidae</taxon>
        <taxon>Cichlidogyrus</taxon>
    </lineage>
</organism>
<dbReference type="InterPro" id="IPR001609">
    <property type="entry name" value="Myosin_head_motor_dom-like"/>
</dbReference>
<evidence type="ECO:0000256" key="1">
    <source>
        <dbReference type="ARBA" id="ARBA00008314"/>
    </source>
</evidence>
<evidence type="ECO:0000259" key="8">
    <source>
        <dbReference type="PROSITE" id="PS51456"/>
    </source>
</evidence>
<dbReference type="InterPro" id="IPR008989">
    <property type="entry name" value="Myosin_S1_N"/>
</dbReference>
<evidence type="ECO:0000256" key="2">
    <source>
        <dbReference type="ARBA" id="ARBA00022741"/>
    </source>
</evidence>
<keyword evidence="4 7" id="KW-0518">Myosin</keyword>
<accession>A0ABD2PSB2</accession>
<keyword evidence="6 7" id="KW-0009">Actin-binding</keyword>
<comment type="caution">
    <text evidence="10">The sequence shown here is derived from an EMBL/GenBank/DDBJ whole genome shotgun (WGS) entry which is preliminary data.</text>
</comment>
<evidence type="ECO:0000256" key="3">
    <source>
        <dbReference type="ARBA" id="ARBA00022840"/>
    </source>
</evidence>
<dbReference type="InterPro" id="IPR036961">
    <property type="entry name" value="Kinesin_motor_dom_sf"/>
</dbReference>
<dbReference type="GO" id="GO:0003774">
    <property type="term" value="F:cytoskeletal motor activity"/>
    <property type="evidence" value="ECO:0007669"/>
    <property type="project" value="UniProtKB-UniRule"/>
</dbReference>
<dbReference type="AlphaFoldDB" id="A0ABD2PSB2"/>
<proteinExistence type="inferred from homology"/>
<sequence length="325" mass="36774">MKLKYILFDCSAAIDRGNLTTVNWISAISWIFFNEMAGLDFNDNKLYWAPHPDEGFILGKVVDISLDQLTISRLNQHETVKAHYKDVLKSEEYEKYPDDNCGMMFLNEATLLNNVKMRYMSDKIYTYVANILISVNPYSVISTLYGTQMMKMYIGKSLGSVPPHVYAIGDKAYRDMKVYKESQAIIVSGESGAGKTEATKHLLRYLTESYGAHAGNLEQRIVESNPLLEAFGNAKTLRNNNSSRFGKFIEIQFGSRYQVTGGQVVHYLLEKSRVVSQSSGERNYHIFYRLCAGAPVALRQKLGLKAPDSYQVRAYLLTCSSEFST</sequence>
<evidence type="ECO:0000259" key="9">
    <source>
        <dbReference type="PROSITE" id="PS51844"/>
    </source>
</evidence>
<dbReference type="SUPFAM" id="SSF52540">
    <property type="entry name" value="P-loop containing nucleoside triphosphate hydrolases"/>
    <property type="match status" value="1"/>
</dbReference>
<dbReference type="PANTHER" id="PTHR13140:SF745">
    <property type="entry name" value="UNCONVENTIONAL MYOSIN-VI"/>
    <property type="match status" value="1"/>
</dbReference>
<dbReference type="InterPro" id="IPR027417">
    <property type="entry name" value="P-loop_NTPase"/>
</dbReference>
<evidence type="ECO:0000256" key="5">
    <source>
        <dbReference type="ARBA" id="ARBA00023175"/>
    </source>
</evidence>
<dbReference type="InterPro" id="IPR004009">
    <property type="entry name" value="SH3_Myosin"/>
</dbReference>
<dbReference type="EMBL" id="JBJKFK010003014">
    <property type="protein sequence ID" value="KAL3310366.1"/>
    <property type="molecule type" value="Genomic_DNA"/>
</dbReference>
<keyword evidence="11" id="KW-1185">Reference proteome</keyword>
<dbReference type="PANTHER" id="PTHR13140">
    <property type="entry name" value="MYOSIN"/>
    <property type="match status" value="1"/>
</dbReference>
<dbReference type="Gene3D" id="2.30.30.360">
    <property type="entry name" value="Myosin S1 fragment, N-terminal"/>
    <property type="match status" value="1"/>
</dbReference>
<dbReference type="Gene3D" id="3.40.850.10">
    <property type="entry name" value="Kinesin motor domain"/>
    <property type="match status" value="1"/>
</dbReference>
<evidence type="ECO:0000256" key="4">
    <source>
        <dbReference type="ARBA" id="ARBA00023123"/>
    </source>
</evidence>
<dbReference type="GO" id="GO:0016459">
    <property type="term" value="C:myosin complex"/>
    <property type="evidence" value="ECO:0007669"/>
    <property type="project" value="UniProtKB-KW"/>
</dbReference>
<dbReference type="GO" id="GO:0003779">
    <property type="term" value="F:actin binding"/>
    <property type="evidence" value="ECO:0007669"/>
    <property type="project" value="UniProtKB-KW"/>
</dbReference>
<feature type="domain" description="Myosin N-terminal SH3-like" evidence="9">
    <location>
        <begin position="42"/>
        <end position="92"/>
    </location>
</feature>
<dbReference type="PROSITE" id="PS51844">
    <property type="entry name" value="SH3_LIKE"/>
    <property type="match status" value="1"/>
</dbReference>
<evidence type="ECO:0000313" key="11">
    <source>
        <dbReference type="Proteomes" id="UP001626550"/>
    </source>
</evidence>
<dbReference type="PRINTS" id="PR00193">
    <property type="entry name" value="MYOSINHEAVY"/>
</dbReference>
<evidence type="ECO:0000313" key="10">
    <source>
        <dbReference type="EMBL" id="KAL3310366.1"/>
    </source>
</evidence>
<dbReference type="Pfam" id="PF02736">
    <property type="entry name" value="Myosin_N"/>
    <property type="match status" value="1"/>
</dbReference>
<evidence type="ECO:0000256" key="6">
    <source>
        <dbReference type="ARBA" id="ARBA00023203"/>
    </source>
</evidence>
<feature type="binding site" evidence="7">
    <location>
        <begin position="189"/>
        <end position="196"/>
    </location>
    <ligand>
        <name>ATP</name>
        <dbReference type="ChEBI" id="CHEBI:30616"/>
    </ligand>
</feature>
<feature type="domain" description="Myosin motor" evidence="8">
    <location>
        <begin position="95"/>
        <end position="325"/>
    </location>
</feature>
<reference evidence="10 11" key="1">
    <citation type="submission" date="2024-11" db="EMBL/GenBank/DDBJ databases">
        <title>Adaptive evolution of stress response genes in parasites aligns with host niche diversity.</title>
        <authorList>
            <person name="Hahn C."/>
            <person name="Resl P."/>
        </authorList>
    </citation>
    <scope>NUCLEOTIDE SEQUENCE [LARGE SCALE GENOMIC DNA]</scope>
    <source>
        <strain evidence="10">EGGRZ-B1_66</strain>
        <tissue evidence="10">Body</tissue>
    </source>
</reference>
<dbReference type="Pfam" id="PF00063">
    <property type="entry name" value="Myosin_head"/>
    <property type="match status" value="1"/>
</dbReference>
<keyword evidence="3 7" id="KW-0067">ATP-binding</keyword>
<keyword evidence="2 7" id="KW-0547">Nucleotide-binding</keyword>
<comment type="similarity">
    <text evidence="1 7">Belongs to the TRAFAC class myosin-kinesin ATPase superfamily. Myosin family.</text>
</comment>
<dbReference type="PROSITE" id="PS51456">
    <property type="entry name" value="MYOSIN_MOTOR"/>
    <property type="match status" value="1"/>
</dbReference>